<feature type="domain" description="Vacuolar membrane protease C-terminal" evidence="1">
    <location>
        <begin position="39"/>
        <end position="290"/>
    </location>
</feature>
<gene>
    <name evidence="2" type="ORF">CVT26_012028</name>
</gene>
<evidence type="ECO:0000259" key="1">
    <source>
        <dbReference type="Pfam" id="PF22250"/>
    </source>
</evidence>
<evidence type="ECO:0000313" key="3">
    <source>
        <dbReference type="Proteomes" id="UP000284706"/>
    </source>
</evidence>
<dbReference type="EMBL" id="NHYE01000841">
    <property type="protein sequence ID" value="PPR02560.1"/>
    <property type="molecule type" value="Genomic_DNA"/>
</dbReference>
<protein>
    <recommendedName>
        <fullName evidence="1">Vacuolar membrane protease C-terminal domain-containing protein</fullName>
    </recommendedName>
</protein>
<dbReference type="STRING" id="231916.A0A409YHT6"/>
<comment type="caution">
    <text evidence="2">The sequence shown here is derived from an EMBL/GenBank/DDBJ whole genome shotgun (WGS) entry which is preliminary data.</text>
</comment>
<organism evidence="2 3">
    <name type="scientific">Gymnopilus dilepis</name>
    <dbReference type="NCBI Taxonomy" id="231916"/>
    <lineage>
        <taxon>Eukaryota</taxon>
        <taxon>Fungi</taxon>
        <taxon>Dikarya</taxon>
        <taxon>Basidiomycota</taxon>
        <taxon>Agaricomycotina</taxon>
        <taxon>Agaricomycetes</taxon>
        <taxon>Agaricomycetidae</taxon>
        <taxon>Agaricales</taxon>
        <taxon>Agaricineae</taxon>
        <taxon>Hymenogastraceae</taxon>
        <taxon>Gymnopilus</taxon>
    </lineage>
</organism>
<evidence type="ECO:0000313" key="2">
    <source>
        <dbReference type="EMBL" id="PPR02560.1"/>
    </source>
</evidence>
<name>A0A409YHT6_9AGAR</name>
<accession>A0A409YHT6</accession>
<reference evidence="2 3" key="1">
    <citation type="journal article" date="2018" name="Evol. Lett.">
        <title>Horizontal gene cluster transfer increased hallucinogenic mushroom diversity.</title>
        <authorList>
            <person name="Reynolds H.T."/>
            <person name="Vijayakumar V."/>
            <person name="Gluck-Thaler E."/>
            <person name="Korotkin H.B."/>
            <person name="Matheny P.B."/>
            <person name="Slot J.C."/>
        </authorList>
    </citation>
    <scope>NUCLEOTIDE SEQUENCE [LARGE SCALE GENOMIC DNA]</scope>
    <source>
        <strain evidence="2 3">SRW20</strain>
    </source>
</reference>
<dbReference type="InParanoid" id="A0A409YHT6"/>
<dbReference type="OrthoDB" id="76293at2759"/>
<proteinExistence type="predicted"/>
<dbReference type="Proteomes" id="UP000284706">
    <property type="component" value="Unassembled WGS sequence"/>
</dbReference>
<dbReference type="Pfam" id="PF22250">
    <property type="entry name" value="PFF1_C"/>
    <property type="match status" value="1"/>
</dbReference>
<dbReference type="AlphaFoldDB" id="A0A409YHT6"/>
<dbReference type="InterPro" id="IPR053975">
    <property type="entry name" value="PFF1_C"/>
</dbReference>
<sequence>MWPWHGRIHGWLTSVVFLVFVVSTVYSWAVFPFSKEEPLKVFFQQRIEVDLSSSTSSNKVVKSTTSLTGAPQFIGELIIPALPSSWSSDVHCATAILPALSTCSWESPLLPYPVNLQDDSSQPPHWLSVKATKTSPTSAFFSVNGTNTRSCRIYFDNRPIKSFQVHEVLPDGTTVIPGDNMRKAFPIPAGGVNIVTLWSRTWDRTFDVEVYWDAPSSANGISVNDAKDEPDASSLSGRVACEWAEYESGTLGFKGLQADPTGAIPAYEETLMYLPEWAVATKIGDGLAEVFTRFDLS</sequence>
<keyword evidence="3" id="KW-1185">Reference proteome</keyword>